<organism evidence="2 3">
    <name type="scientific">Lactuca saligna</name>
    <name type="common">Willowleaf lettuce</name>
    <dbReference type="NCBI Taxonomy" id="75948"/>
    <lineage>
        <taxon>Eukaryota</taxon>
        <taxon>Viridiplantae</taxon>
        <taxon>Streptophyta</taxon>
        <taxon>Embryophyta</taxon>
        <taxon>Tracheophyta</taxon>
        <taxon>Spermatophyta</taxon>
        <taxon>Magnoliopsida</taxon>
        <taxon>eudicotyledons</taxon>
        <taxon>Gunneridae</taxon>
        <taxon>Pentapetalae</taxon>
        <taxon>asterids</taxon>
        <taxon>campanulids</taxon>
        <taxon>Asterales</taxon>
        <taxon>Asteraceae</taxon>
        <taxon>Cichorioideae</taxon>
        <taxon>Cichorieae</taxon>
        <taxon>Lactucinae</taxon>
        <taxon>Lactuca</taxon>
    </lineage>
</organism>
<evidence type="ECO:0000313" key="3">
    <source>
        <dbReference type="Proteomes" id="UP001177003"/>
    </source>
</evidence>
<gene>
    <name evidence="2" type="ORF">LSALG_LOCUS18521</name>
</gene>
<dbReference type="EMBL" id="OX465080">
    <property type="protein sequence ID" value="CAI9278674.1"/>
    <property type="molecule type" value="Genomic_DNA"/>
</dbReference>
<accession>A0AA35YRG0</accession>
<evidence type="ECO:0000313" key="2">
    <source>
        <dbReference type="EMBL" id="CAI9278674.1"/>
    </source>
</evidence>
<dbReference type="AlphaFoldDB" id="A0AA35YRG0"/>
<feature type="region of interest" description="Disordered" evidence="1">
    <location>
        <begin position="63"/>
        <end position="87"/>
    </location>
</feature>
<keyword evidence="3" id="KW-1185">Reference proteome</keyword>
<evidence type="ECO:0000256" key="1">
    <source>
        <dbReference type="SAM" id="MobiDB-lite"/>
    </source>
</evidence>
<protein>
    <submittedName>
        <fullName evidence="2">Uncharacterized protein</fullName>
    </submittedName>
</protein>
<proteinExistence type="predicted"/>
<reference evidence="2" key="1">
    <citation type="submission" date="2023-04" db="EMBL/GenBank/DDBJ databases">
        <authorList>
            <person name="Vijverberg K."/>
            <person name="Xiong W."/>
            <person name="Schranz E."/>
        </authorList>
    </citation>
    <scope>NUCLEOTIDE SEQUENCE</scope>
</reference>
<feature type="region of interest" description="Disordered" evidence="1">
    <location>
        <begin position="1"/>
        <end position="33"/>
    </location>
</feature>
<name>A0AA35YRG0_LACSI</name>
<dbReference type="Proteomes" id="UP001177003">
    <property type="component" value="Chromosome 4"/>
</dbReference>
<sequence>MIIYSESTADEDETIPETPEANLHKDTSTPTQTVVIPPKDLVSKSLSEEARTSNILVNISNTDENAIMGEDDSKKENQGKPSTVTSETFVSLPPQITPVITTTSTTDSPTFENIIKQPITSLFSSQSTDPPTTTSQIQESIFMETEHEFEDIGGGHSVTSLEVDGLLKLLEGRITLKVSGMIKDSGSRLLEKVDICDHNNEMRVNSQKSTFEGDLKELRIVTKELLD</sequence>